<name>A0A0K8QMW3_9GAMM</name>
<dbReference type="InterPro" id="IPR027417">
    <property type="entry name" value="P-loop_NTPase"/>
</dbReference>
<dbReference type="GO" id="GO:0016301">
    <property type="term" value="F:kinase activity"/>
    <property type="evidence" value="ECO:0007669"/>
    <property type="project" value="UniProtKB-KW"/>
</dbReference>
<sequence>MSKLAPATAWFMFTETPWTSPPILAQAMFRPAWDNPAVPAPPVLLLIAPLGLPGAGKSALARALQRRLRLPRVCRDAIRAAMFPQGGAGAGEKRAAFAAVLAAAALHLGAGRSCIVDGATFAREADRRRLQALARRHGARVLWLHLDCPPALARRRVARQRAHPAPDRTPALVDAVAARFAPPPRDALRLDAARPRGELLAQALAAIARVRAPRPRASAP</sequence>
<keyword evidence="2" id="KW-1185">Reference proteome</keyword>
<dbReference type="EMBL" id="DF970196">
    <property type="protein sequence ID" value="GAP66240.1"/>
    <property type="molecule type" value="Genomic_DNA"/>
</dbReference>
<dbReference type="Proteomes" id="UP000253740">
    <property type="component" value="Unassembled WGS sequence"/>
</dbReference>
<keyword evidence="1" id="KW-0808">Transferase</keyword>
<dbReference type="Pfam" id="PF13671">
    <property type="entry name" value="AAA_33"/>
    <property type="match status" value="1"/>
</dbReference>
<keyword evidence="1" id="KW-0418">Kinase</keyword>
<dbReference type="PANTHER" id="PTHR43883:SF1">
    <property type="entry name" value="GLUCONOKINASE"/>
    <property type="match status" value="1"/>
</dbReference>
<dbReference type="PANTHER" id="PTHR43883">
    <property type="entry name" value="SLR0207 PROTEIN"/>
    <property type="match status" value="1"/>
</dbReference>
<dbReference type="AlphaFoldDB" id="A0A0K8QMW3"/>
<dbReference type="OrthoDB" id="3819922at2"/>
<evidence type="ECO:0000313" key="1">
    <source>
        <dbReference type="EMBL" id="GAP66240.1"/>
    </source>
</evidence>
<organism evidence="1">
    <name type="scientific">Mizugakiibacter sediminis</name>
    <dbReference type="NCBI Taxonomy" id="1475481"/>
    <lineage>
        <taxon>Bacteria</taxon>
        <taxon>Pseudomonadati</taxon>
        <taxon>Pseudomonadota</taxon>
        <taxon>Gammaproteobacteria</taxon>
        <taxon>Lysobacterales</taxon>
        <taxon>Rhodanobacteraceae</taxon>
        <taxon>Mizugakiibacter</taxon>
    </lineage>
</organism>
<evidence type="ECO:0000313" key="2">
    <source>
        <dbReference type="Proteomes" id="UP000253740"/>
    </source>
</evidence>
<dbReference type="SUPFAM" id="SSF52540">
    <property type="entry name" value="P-loop containing nucleoside triphosphate hydrolases"/>
    <property type="match status" value="1"/>
</dbReference>
<reference evidence="1" key="1">
    <citation type="submission" date="2015-08" db="EMBL/GenBank/DDBJ databases">
        <title>Complete DNA Sequence of Pseudomonas syringae pv. actinidiae, the Causal Agent of Kiwifruit Canker Disease.</title>
        <authorList>
            <person name="Rikkerink E.H.A."/>
            <person name="Fineran P.C."/>
        </authorList>
    </citation>
    <scope>NUCLEOTIDE SEQUENCE</scope>
    <source>
        <strain evidence="1">SkMP5</strain>
    </source>
</reference>
<dbReference type="InterPro" id="IPR052732">
    <property type="entry name" value="Cell-binding_unc_protein"/>
</dbReference>
<dbReference type="Gene3D" id="3.40.50.300">
    <property type="entry name" value="P-loop containing nucleotide triphosphate hydrolases"/>
    <property type="match status" value="1"/>
</dbReference>
<accession>A0A0K8QMW3</accession>
<proteinExistence type="predicted"/>
<dbReference type="STRING" id="1475481.GCA_000953855_01573"/>
<protein>
    <submittedName>
        <fullName evidence="1">Putative kinase</fullName>
    </submittedName>
</protein>
<gene>
    <name evidence="1" type="ORF">MBSD_n1544</name>
</gene>